<feature type="transmembrane region" description="Helical" evidence="1">
    <location>
        <begin position="32"/>
        <end position="56"/>
    </location>
</feature>
<keyword evidence="1" id="KW-0472">Membrane</keyword>
<dbReference type="Proteomes" id="UP000035642">
    <property type="component" value="Unassembled WGS sequence"/>
</dbReference>
<evidence type="ECO:0000256" key="1">
    <source>
        <dbReference type="SAM" id="Phobius"/>
    </source>
</evidence>
<keyword evidence="1" id="KW-1133">Transmembrane helix</keyword>
<accession>A0A0K0DBA0</accession>
<keyword evidence="1" id="KW-0812">Transmembrane</keyword>
<organism evidence="2 3">
    <name type="scientific">Angiostrongylus cantonensis</name>
    <name type="common">Rat lungworm</name>
    <dbReference type="NCBI Taxonomy" id="6313"/>
    <lineage>
        <taxon>Eukaryota</taxon>
        <taxon>Metazoa</taxon>
        <taxon>Ecdysozoa</taxon>
        <taxon>Nematoda</taxon>
        <taxon>Chromadorea</taxon>
        <taxon>Rhabditida</taxon>
        <taxon>Rhabditina</taxon>
        <taxon>Rhabditomorpha</taxon>
        <taxon>Strongyloidea</taxon>
        <taxon>Metastrongylidae</taxon>
        <taxon>Angiostrongylus</taxon>
    </lineage>
</organism>
<evidence type="ECO:0000313" key="3">
    <source>
        <dbReference type="WBParaSite" id="ACAC_0000766801-mRNA-1"/>
    </source>
</evidence>
<protein>
    <submittedName>
        <fullName evidence="3">Uncharacterized protein</fullName>
    </submittedName>
</protein>
<dbReference type="WBParaSite" id="ACAC_0000766801-mRNA-1">
    <property type="protein sequence ID" value="ACAC_0000766801-mRNA-1"/>
    <property type="gene ID" value="ACAC_0000766801"/>
</dbReference>
<keyword evidence="2" id="KW-1185">Reference proteome</keyword>
<reference evidence="2" key="1">
    <citation type="submission" date="2012-09" db="EMBL/GenBank/DDBJ databases">
        <authorList>
            <person name="Martin A.A."/>
        </authorList>
    </citation>
    <scope>NUCLEOTIDE SEQUENCE</scope>
</reference>
<reference evidence="3" key="2">
    <citation type="submission" date="2017-02" db="UniProtKB">
        <authorList>
            <consortium name="WormBaseParasite"/>
        </authorList>
    </citation>
    <scope>IDENTIFICATION</scope>
</reference>
<sequence>MIFWSMESPYHRDFGKNYFKGTKLRTTGGSQLMSFLILGAVVGFIIYVYLAHVIMLRKLKRQSKTMELRKIVQRYGIRCVEYSRLELDQLSPLIGRRL</sequence>
<name>A0A0K0DBA0_ANGCA</name>
<dbReference type="AlphaFoldDB" id="A0A0K0DBA0"/>
<evidence type="ECO:0000313" key="2">
    <source>
        <dbReference type="Proteomes" id="UP000035642"/>
    </source>
</evidence>
<proteinExistence type="predicted"/>